<evidence type="ECO:0000259" key="3">
    <source>
        <dbReference type="PROSITE" id="PS50157"/>
    </source>
</evidence>
<dbReference type="AlphaFoldDB" id="A0A0D0AM52"/>
<dbReference type="InParanoid" id="A0A0D0AM52"/>
<dbReference type="HOGENOM" id="CLU_006344_1_0_1"/>
<evidence type="ECO:0000256" key="2">
    <source>
        <dbReference type="SAM" id="MobiDB-lite"/>
    </source>
</evidence>
<evidence type="ECO:0000256" key="1">
    <source>
        <dbReference type="PROSITE-ProRule" id="PRU00042"/>
    </source>
</evidence>
<keyword evidence="1" id="KW-0479">Metal-binding</keyword>
<sequence>MAKFLDRLPCPYCGMNFKSQRGRTKHIRTIHSYDHDDHICNDRVPASPQADSDFNDARPDFEDESQDFSADTYLGDHDADAAHAEPDHDRPIYGKIEHPYLFGRPCDAQGNPLPPGAACPPRGTADDDWSPFTNQADFLLADFLFRKVEMSGSDIDFLMELWAFKMQQLGEGASSPFISHKDVYATIDSIRQGDVPWECLSVDLGETIPDDAPSWAERSYQVWYRNPDAVIKNMLDNPDFHQQFDYAPHVSKDRRGQRKWQNFMSGNYAWRQCDKIYNEDPSTEGAMYVGIILGSDKTTVSVATGNVEYHPLYLSIGNPHNGVRRAHRNAVTPIGFLAIPKAERKYDDDVAFRKFKRQLYHASISAILQPLKPGMETPLIRQCPDGHYRRVIYDLAAYIADYPEQLMVAGIVQNWCAKCTALPEHLDGVGGRRTREFMHTLVDTLSSGLLWDQYGIDSDIVPFTYDFPRADIYAMLTPDLLHQVIKGTFKDHLVAWTEKYLAETQGEARKDVIMDDIDRRIAAVPAFTGLRRFPQGRRFKQWTGDDSKALMKVFLPAIAEYVPPQLVQCVAAFLDFCYLVRRHEIGEDTLTQIEEALARFHAAREIFRDSGVRPTGFSLPRQHALVHYTRLIQEYDFVARGMLPTSVSIPSCGHDGLRKAVDEEAIDEDIVPEARVEMARRRQRGYPRVLQDLAAYISEPSLPALARQFLHDQMALDISMPLPEIISPISVFHSASATFYAPSDLSGTHGVRREIIRSTPLWRRKDPRCDCVLIVEDNDKPGMRGMIVGRVKLFFSFSHEGQVYPCALIERFSRVGRGPDPNTGMWKVKPLLDRQKNRVQTVEHLDDSDKENLGKRRLRSPTLEDGVQGFSPVKK</sequence>
<dbReference type="OrthoDB" id="3199698at2759"/>
<dbReference type="InterPro" id="IPR013087">
    <property type="entry name" value="Znf_C2H2_type"/>
</dbReference>
<keyword evidence="5" id="KW-1185">Reference proteome</keyword>
<dbReference type="EMBL" id="KN836055">
    <property type="protein sequence ID" value="KIK32998.1"/>
    <property type="molecule type" value="Genomic_DNA"/>
</dbReference>
<evidence type="ECO:0000313" key="5">
    <source>
        <dbReference type="Proteomes" id="UP000054485"/>
    </source>
</evidence>
<protein>
    <recommendedName>
        <fullName evidence="3">C2H2-type domain-containing protein</fullName>
    </recommendedName>
</protein>
<evidence type="ECO:0000313" key="4">
    <source>
        <dbReference type="EMBL" id="KIK32998.1"/>
    </source>
</evidence>
<keyword evidence="1" id="KW-0863">Zinc-finger</keyword>
<proteinExistence type="predicted"/>
<dbReference type="Pfam" id="PF18759">
    <property type="entry name" value="Plavaka"/>
    <property type="match status" value="1"/>
</dbReference>
<feature type="compositionally biased region" description="Basic and acidic residues" evidence="2">
    <location>
        <begin position="837"/>
        <end position="854"/>
    </location>
</feature>
<keyword evidence="1" id="KW-0862">Zinc</keyword>
<reference evidence="5" key="2">
    <citation type="submission" date="2015-01" db="EMBL/GenBank/DDBJ databases">
        <title>Evolutionary Origins and Diversification of the Mycorrhizal Mutualists.</title>
        <authorList>
            <consortium name="DOE Joint Genome Institute"/>
            <consortium name="Mycorrhizal Genomics Consortium"/>
            <person name="Kohler A."/>
            <person name="Kuo A."/>
            <person name="Nagy L.G."/>
            <person name="Floudas D."/>
            <person name="Copeland A."/>
            <person name="Barry K.W."/>
            <person name="Cichocki N."/>
            <person name="Veneault-Fourrey C."/>
            <person name="LaButti K."/>
            <person name="Lindquist E.A."/>
            <person name="Lipzen A."/>
            <person name="Lundell T."/>
            <person name="Morin E."/>
            <person name="Murat C."/>
            <person name="Riley R."/>
            <person name="Ohm R."/>
            <person name="Sun H."/>
            <person name="Tunlid A."/>
            <person name="Henrissat B."/>
            <person name="Grigoriev I.V."/>
            <person name="Hibbett D.S."/>
            <person name="Martin F."/>
        </authorList>
    </citation>
    <scope>NUCLEOTIDE SEQUENCE [LARGE SCALE GENOMIC DNA]</scope>
    <source>
        <strain evidence="5">UH-Slu-Lm8-n1</strain>
    </source>
</reference>
<dbReference type="InterPro" id="IPR041078">
    <property type="entry name" value="Plavaka"/>
</dbReference>
<dbReference type="PROSITE" id="PS50157">
    <property type="entry name" value="ZINC_FINGER_C2H2_2"/>
    <property type="match status" value="1"/>
</dbReference>
<dbReference type="Proteomes" id="UP000054485">
    <property type="component" value="Unassembled WGS sequence"/>
</dbReference>
<dbReference type="STRING" id="930992.A0A0D0AM52"/>
<dbReference type="GO" id="GO:0008270">
    <property type="term" value="F:zinc ion binding"/>
    <property type="evidence" value="ECO:0007669"/>
    <property type="project" value="UniProtKB-KW"/>
</dbReference>
<feature type="region of interest" description="Disordered" evidence="2">
    <location>
        <begin position="40"/>
        <end position="73"/>
    </location>
</feature>
<accession>A0A0D0AM52</accession>
<reference evidence="4 5" key="1">
    <citation type="submission" date="2014-04" db="EMBL/GenBank/DDBJ databases">
        <authorList>
            <consortium name="DOE Joint Genome Institute"/>
            <person name="Kuo A."/>
            <person name="Ruytinx J."/>
            <person name="Rineau F."/>
            <person name="Colpaert J."/>
            <person name="Kohler A."/>
            <person name="Nagy L.G."/>
            <person name="Floudas D."/>
            <person name="Copeland A."/>
            <person name="Barry K.W."/>
            <person name="Cichocki N."/>
            <person name="Veneault-Fourrey C."/>
            <person name="LaButti K."/>
            <person name="Lindquist E.A."/>
            <person name="Lipzen A."/>
            <person name="Lundell T."/>
            <person name="Morin E."/>
            <person name="Murat C."/>
            <person name="Sun H."/>
            <person name="Tunlid A."/>
            <person name="Henrissat B."/>
            <person name="Grigoriev I.V."/>
            <person name="Hibbett D.S."/>
            <person name="Martin F."/>
            <person name="Nordberg H.P."/>
            <person name="Cantor M.N."/>
            <person name="Hua S.X."/>
        </authorList>
    </citation>
    <scope>NUCLEOTIDE SEQUENCE [LARGE SCALE GENOMIC DNA]</scope>
    <source>
        <strain evidence="4 5">UH-Slu-Lm8-n1</strain>
    </source>
</reference>
<gene>
    <name evidence="4" type="ORF">CY34DRAFT_18670</name>
</gene>
<name>A0A0D0AM52_9AGAM</name>
<feature type="region of interest" description="Disordered" evidence="2">
    <location>
        <begin position="837"/>
        <end position="875"/>
    </location>
</feature>
<organism evidence="4 5">
    <name type="scientific">Suillus luteus UH-Slu-Lm8-n1</name>
    <dbReference type="NCBI Taxonomy" id="930992"/>
    <lineage>
        <taxon>Eukaryota</taxon>
        <taxon>Fungi</taxon>
        <taxon>Dikarya</taxon>
        <taxon>Basidiomycota</taxon>
        <taxon>Agaricomycotina</taxon>
        <taxon>Agaricomycetes</taxon>
        <taxon>Agaricomycetidae</taxon>
        <taxon>Boletales</taxon>
        <taxon>Suillineae</taxon>
        <taxon>Suillaceae</taxon>
        <taxon>Suillus</taxon>
    </lineage>
</organism>
<dbReference type="PROSITE" id="PS00028">
    <property type="entry name" value="ZINC_FINGER_C2H2_1"/>
    <property type="match status" value="1"/>
</dbReference>
<feature type="domain" description="C2H2-type" evidence="3">
    <location>
        <begin position="8"/>
        <end position="36"/>
    </location>
</feature>